<feature type="domain" description="C2H2-type" evidence="13">
    <location>
        <begin position="157"/>
        <end position="187"/>
    </location>
</feature>
<sequence length="325" mass="36553">MNDFSTVCRLCINPTASNVEDDQIYQQINLCLGLVINPTNKSWPCRICGSCAKKVREFHKYRESCWDVHNMLLNVLNGEDRGDSHNGHSTTKNVMEKDDETTNSCSHEVTDDSSDTKAQGEPSKAQSNVVICEICGKTMLPTYYQGHLNEHNGLKPFACVAPGCSKTFSCRHGLRRHSYYRHSGQMFLCQECGKAYKSKLELSTHRLHLHTRGKAFGCEECGKSFVTRSYLTTHRKAHTGGPQIQCSYCPKMLYSKKGLKHHELLHTNEQLFACAKCSSKFSTKRQLDGHVQRGCANRGSGHSANSYQVSQCLLLSIDLAWVTYN</sequence>
<dbReference type="EMBL" id="APCN01000664">
    <property type="status" value="NOT_ANNOTATED_CDS"/>
    <property type="molecule type" value="Genomic_DNA"/>
</dbReference>
<feature type="domain" description="C2H2-type" evidence="13">
    <location>
        <begin position="187"/>
        <end position="215"/>
    </location>
</feature>
<keyword evidence="7" id="KW-0804">Transcription</keyword>
<keyword evidence="6" id="KW-0805">Transcription regulation</keyword>
<feature type="region of interest" description="Disordered" evidence="12">
    <location>
        <begin position="79"/>
        <end position="122"/>
    </location>
</feature>
<dbReference type="PROSITE" id="PS50157">
    <property type="entry name" value="ZINC_FINGER_C2H2_2"/>
    <property type="match status" value="4"/>
</dbReference>
<dbReference type="GO" id="GO:0000978">
    <property type="term" value="F:RNA polymerase II cis-regulatory region sequence-specific DNA binding"/>
    <property type="evidence" value="ECO:0007669"/>
    <property type="project" value="TreeGrafter"/>
</dbReference>
<dbReference type="Gene3D" id="3.40.1800.20">
    <property type="match status" value="1"/>
</dbReference>
<dbReference type="InterPro" id="IPR012934">
    <property type="entry name" value="Znf_AD"/>
</dbReference>
<feature type="domain" description="ZAD" evidence="14">
    <location>
        <begin position="6"/>
        <end position="75"/>
    </location>
</feature>
<dbReference type="PROSITE" id="PS00028">
    <property type="entry name" value="ZINC_FINGER_C2H2_1"/>
    <property type="match status" value="4"/>
</dbReference>
<reference evidence="15" key="1">
    <citation type="submission" date="2022-08" db="UniProtKB">
        <authorList>
            <consortium name="EnsemblMetazoa"/>
        </authorList>
    </citation>
    <scope>IDENTIFICATION</scope>
    <source>
        <strain evidence="15">Dongola</strain>
    </source>
</reference>
<organism evidence="15 16">
    <name type="scientific">Anopheles arabiensis</name>
    <name type="common">Mosquito</name>
    <dbReference type="NCBI Taxonomy" id="7173"/>
    <lineage>
        <taxon>Eukaryota</taxon>
        <taxon>Metazoa</taxon>
        <taxon>Ecdysozoa</taxon>
        <taxon>Arthropoda</taxon>
        <taxon>Hexapoda</taxon>
        <taxon>Insecta</taxon>
        <taxon>Pterygota</taxon>
        <taxon>Neoptera</taxon>
        <taxon>Endopterygota</taxon>
        <taxon>Diptera</taxon>
        <taxon>Nematocera</taxon>
        <taxon>Culicoidea</taxon>
        <taxon>Culicidae</taxon>
        <taxon>Anophelinae</taxon>
        <taxon>Anopheles</taxon>
    </lineage>
</organism>
<keyword evidence="16" id="KW-1185">Reference proteome</keyword>
<keyword evidence="4 10" id="KW-0863">Zinc-finger</keyword>
<keyword evidence="2 11" id="KW-0479">Metal-binding</keyword>
<dbReference type="FunFam" id="3.30.160.60:FF:000012">
    <property type="entry name" value="RB-associated KRAB zinc finger protein-like"/>
    <property type="match status" value="1"/>
</dbReference>
<comment type="subcellular location">
    <subcellularLocation>
        <location evidence="1">Nucleus</location>
    </subcellularLocation>
</comment>
<feature type="domain" description="C2H2-type" evidence="13">
    <location>
        <begin position="216"/>
        <end position="243"/>
    </location>
</feature>
<dbReference type="Pfam" id="PF00096">
    <property type="entry name" value="zf-C2H2"/>
    <property type="match status" value="1"/>
</dbReference>
<dbReference type="SMART" id="SM00355">
    <property type="entry name" value="ZnF_C2H2"/>
    <property type="match status" value="6"/>
</dbReference>
<evidence type="ECO:0000256" key="5">
    <source>
        <dbReference type="ARBA" id="ARBA00022833"/>
    </source>
</evidence>
<evidence type="ECO:0000256" key="8">
    <source>
        <dbReference type="ARBA" id="ARBA00023242"/>
    </source>
</evidence>
<evidence type="ECO:0000256" key="9">
    <source>
        <dbReference type="ARBA" id="ARBA00037948"/>
    </source>
</evidence>
<proteinExistence type="inferred from homology"/>
<dbReference type="Pfam" id="PF07776">
    <property type="entry name" value="zf-AD"/>
    <property type="match status" value="1"/>
</dbReference>
<dbReference type="GO" id="GO:0000981">
    <property type="term" value="F:DNA-binding transcription factor activity, RNA polymerase II-specific"/>
    <property type="evidence" value="ECO:0007669"/>
    <property type="project" value="TreeGrafter"/>
</dbReference>
<dbReference type="GO" id="GO:0008270">
    <property type="term" value="F:zinc ion binding"/>
    <property type="evidence" value="ECO:0007669"/>
    <property type="project" value="UniProtKB-UniRule"/>
</dbReference>
<evidence type="ECO:0000256" key="7">
    <source>
        <dbReference type="ARBA" id="ARBA00023163"/>
    </source>
</evidence>
<dbReference type="InterPro" id="IPR036236">
    <property type="entry name" value="Znf_C2H2_sf"/>
</dbReference>
<name>A0A8W7MF78_ANOAR</name>
<evidence type="ECO:0000256" key="10">
    <source>
        <dbReference type="PROSITE-ProRule" id="PRU00042"/>
    </source>
</evidence>
<evidence type="ECO:0000256" key="6">
    <source>
        <dbReference type="ARBA" id="ARBA00023015"/>
    </source>
</evidence>
<dbReference type="GO" id="GO:0005634">
    <property type="term" value="C:nucleus"/>
    <property type="evidence" value="ECO:0007669"/>
    <property type="project" value="UniProtKB-SubCell"/>
</dbReference>
<keyword evidence="8" id="KW-0539">Nucleus</keyword>
<evidence type="ECO:0000256" key="1">
    <source>
        <dbReference type="ARBA" id="ARBA00004123"/>
    </source>
</evidence>
<dbReference type="PANTHER" id="PTHR24388:SF104">
    <property type="entry name" value="AT-RICH BINDING PROTEIN-RELATED"/>
    <property type="match status" value="1"/>
</dbReference>
<dbReference type="InterPro" id="IPR013087">
    <property type="entry name" value="Znf_C2H2_type"/>
</dbReference>
<evidence type="ECO:0000256" key="11">
    <source>
        <dbReference type="PROSITE-ProRule" id="PRU01263"/>
    </source>
</evidence>
<feature type="binding site" evidence="11">
    <location>
        <position position="11"/>
    </location>
    <ligand>
        <name>Zn(2+)</name>
        <dbReference type="ChEBI" id="CHEBI:29105"/>
    </ligand>
</feature>
<feature type="binding site" evidence="11">
    <location>
        <position position="8"/>
    </location>
    <ligand>
        <name>Zn(2+)</name>
        <dbReference type="ChEBI" id="CHEBI:29105"/>
    </ligand>
</feature>
<comment type="similarity">
    <text evidence="9">Belongs to the snail C2H2-type zinc-finger protein family.</text>
</comment>
<feature type="binding site" evidence="11">
    <location>
        <position position="48"/>
    </location>
    <ligand>
        <name>Zn(2+)</name>
        <dbReference type="ChEBI" id="CHEBI:29105"/>
    </ligand>
</feature>
<dbReference type="SUPFAM" id="SSF57716">
    <property type="entry name" value="Glucocorticoid receptor-like (DNA-binding domain)"/>
    <property type="match status" value="1"/>
</dbReference>
<evidence type="ECO:0000259" key="14">
    <source>
        <dbReference type="PROSITE" id="PS51915"/>
    </source>
</evidence>
<dbReference type="InterPro" id="IPR050527">
    <property type="entry name" value="Snail/Krueppel_Znf"/>
</dbReference>
<evidence type="ECO:0000313" key="15">
    <source>
        <dbReference type="EnsemblMetazoa" id="AARA010876-PA"/>
    </source>
</evidence>
<evidence type="ECO:0000313" key="16">
    <source>
        <dbReference type="Proteomes" id="UP000075840"/>
    </source>
</evidence>
<feature type="binding site" evidence="11">
    <location>
        <position position="51"/>
    </location>
    <ligand>
        <name>Zn(2+)</name>
        <dbReference type="ChEBI" id="CHEBI:29105"/>
    </ligand>
</feature>
<evidence type="ECO:0000256" key="3">
    <source>
        <dbReference type="ARBA" id="ARBA00022737"/>
    </source>
</evidence>
<feature type="domain" description="C2H2-type" evidence="13">
    <location>
        <begin position="244"/>
        <end position="271"/>
    </location>
</feature>
<dbReference type="AlphaFoldDB" id="A0A8W7MF78"/>
<dbReference type="PANTHER" id="PTHR24388">
    <property type="entry name" value="ZINC FINGER PROTEIN"/>
    <property type="match status" value="1"/>
</dbReference>
<accession>A0A8W7MF78</accession>
<keyword evidence="3" id="KW-0677">Repeat</keyword>
<dbReference type="PROSITE" id="PS51915">
    <property type="entry name" value="ZAD"/>
    <property type="match status" value="1"/>
</dbReference>
<evidence type="ECO:0000256" key="4">
    <source>
        <dbReference type="ARBA" id="ARBA00022771"/>
    </source>
</evidence>
<dbReference type="Gene3D" id="3.30.160.60">
    <property type="entry name" value="Classic Zinc Finger"/>
    <property type="match status" value="3"/>
</dbReference>
<evidence type="ECO:0000256" key="12">
    <source>
        <dbReference type="SAM" id="MobiDB-lite"/>
    </source>
</evidence>
<dbReference type="SMART" id="SM00868">
    <property type="entry name" value="zf-AD"/>
    <property type="match status" value="1"/>
</dbReference>
<dbReference type="SUPFAM" id="SSF57667">
    <property type="entry name" value="beta-beta-alpha zinc fingers"/>
    <property type="match status" value="3"/>
</dbReference>
<dbReference type="EnsemblMetazoa" id="AARA010876-RA">
    <property type="protein sequence ID" value="AARA010876-PA"/>
    <property type="gene ID" value="AARA010876"/>
</dbReference>
<evidence type="ECO:0000256" key="2">
    <source>
        <dbReference type="ARBA" id="ARBA00022723"/>
    </source>
</evidence>
<keyword evidence="5 11" id="KW-0862">Zinc</keyword>
<evidence type="ECO:0000259" key="13">
    <source>
        <dbReference type="PROSITE" id="PS50157"/>
    </source>
</evidence>
<dbReference type="Proteomes" id="UP000075840">
    <property type="component" value="Unassembled WGS sequence"/>
</dbReference>
<protein>
    <submittedName>
        <fullName evidence="15">Uncharacterized protein</fullName>
    </submittedName>
</protein>